<dbReference type="InterPro" id="IPR042001">
    <property type="entry name" value="Sortase_F"/>
</dbReference>
<dbReference type="Gene3D" id="2.40.260.10">
    <property type="entry name" value="Sortase"/>
    <property type="match status" value="1"/>
</dbReference>
<feature type="signal peptide" evidence="1">
    <location>
        <begin position="1"/>
        <end position="30"/>
    </location>
</feature>
<sequence>MTGPRRRAARWTGLALSAALIVTASSAAGAASPPTVTSERQAVAVTYAPAQPAAPEATVAPPVPAAEPAASPPGWLTVESAGIDQSILPLTPSAEEFATQSIVPPLTEDAYWLTSFGSPGSGSEDTTYLTGHSWEGKEAPFNRLSTDAEVGDSIQLTTETGVLDYVIDSIITLDKDTLKDSEIWDIVPNRLVVISCYTEDIWGKNVVITASPADSV</sequence>
<proteinExistence type="predicted"/>
<feature type="chain" id="PRO_5046676101" evidence="1">
    <location>
        <begin position="31"/>
        <end position="216"/>
    </location>
</feature>
<keyword evidence="1" id="KW-0732">Signal</keyword>
<gene>
    <name evidence="2" type="ORF">ACFSFX_06730</name>
</gene>
<dbReference type="EMBL" id="JBHUGA010000011">
    <property type="protein sequence ID" value="MFD1846292.1"/>
    <property type="molecule type" value="Genomic_DNA"/>
</dbReference>
<dbReference type="Proteomes" id="UP001597307">
    <property type="component" value="Unassembled WGS sequence"/>
</dbReference>
<evidence type="ECO:0000256" key="1">
    <source>
        <dbReference type="SAM" id="SignalP"/>
    </source>
</evidence>
<dbReference type="RefSeq" id="WP_343879816.1">
    <property type="nucleotide sequence ID" value="NZ_BAAAIJ010000047.1"/>
</dbReference>
<evidence type="ECO:0000313" key="3">
    <source>
        <dbReference type="Proteomes" id="UP001597307"/>
    </source>
</evidence>
<dbReference type="SUPFAM" id="SSF63817">
    <property type="entry name" value="Sortase"/>
    <property type="match status" value="1"/>
</dbReference>
<name>A0ABW4Q6G7_9MICC</name>
<reference evidence="3" key="1">
    <citation type="journal article" date="2019" name="Int. J. Syst. Evol. Microbiol.">
        <title>The Global Catalogue of Microorganisms (GCM) 10K type strain sequencing project: providing services to taxonomists for standard genome sequencing and annotation.</title>
        <authorList>
            <consortium name="The Broad Institute Genomics Platform"/>
            <consortium name="The Broad Institute Genome Sequencing Center for Infectious Disease"/>
            <person name="Wu L."/>
            <person name="Ma J."/>
        </authorList>
    </citation>
    <scope>NUCLEOTIDE SEQUENCE [LARGE SCALE GENOMIC DNA]</scope>
    <source>
        <strain evidence="3">JCM 11496</strain>
    </source>
</reference>
<accession>A0ABW4Q6G7</accession>
<protein>
    <submittedName>
        <fullName evidence="2">Class F sortase</fullName>
    </submittedName>
</protein>
<evidence type="ECO:0000313" key="2">
    <source>
        <dbReference type="EMBL" id="MFD1846292.1"/>
    </source>
</evidence>
<comment type="caution">
    <text evidence="2">The sequence shown here is derived from an EMBL/GenBank/DDBJ whole genome shotgun (WGS) entry which is preliminary data.</text>
</comment>
<keyword evidence="3" id="KW-1185">Reference proteome</keyword>
<dbReference type="InterPro" id="IPR023365">
    <property type="entry name" value="Sortase_dom-sf"/>
</dbReference>
<organism evidence="2 3">
    <name type="scientific">Arthrobacter flavus</name>
    <dbReference type="NCBI Taxonomy" id="95172"/>
    <lineage>
        <taxon>Bacteria</taxon>
        <taxon>Bacillati</taxon>
        <taxon>Actinomycetota</taxon>
        <taxon>Actinomycetes</taxon>
        <taxon>Micrococcales</taxon>
        <taxon>Micrococcaceae</taxon>
        <taxon>Arthrobacter</taxon>
    </lineage>
</organism>
<dbReference type="CDD" id="cd05829">
    <property type="entry name" value="Sortase_F"/>
    <property type="match status" value="1"/>
</dbReference>